<evidence type="ECO:0000256" key="1">
    <source>
        <dbReference type="ARBA" id="ARBA00022741"/>
    </source>
</evidence>
<sequence length="348" mass="39407">MEPMVKKLKQKLRFGSSRNMEDKWFLENGSILLKELIADCNGKSVPIRSFSSYQILQATNNFHFSCLITNERSHNWYKGIIQDKSYFIKRFQEYKITGDRVGEVYNDIVLSAKMSNHNNFLRLSGCCLEFSLPVLVFENAALGVLNERGGIMVDGEEFILPCSVRLKIAKEIANAVTYLHMAFPKIIIHRVVMPRNIVLDRNLTAKFSDLSMSITLPEGKSRLEVDSVIGSLGYLDPLYAYTKVVTEYTDVYSFGVLLMVFLTGKPALVSTSSGGDPQGIISYVKALYEKRKLDEVIDPMIMKDITSAQKLTLESCIALSLSCCEESDEDRPRMMQVAKELKRIHTSF</sequence>
<dbReference type="AlphaFoldDB" id="A0A078JRG0"/>
<dbReference type="GO" id="GO:0005524">
    <property type="term" value="F:ATP binding"/>
    <property type="evidence" value="ECO:0007669"/>
    <property type="project" value="UniProtKB-KW"/>
</dbReference>
<dbReference type="PANTHER" id="PTHR27005">
    <property type="entry name" value="WALL-ASSOCIATED RECEPTOR KINASE-LIKE 21"/>
    <property type="match status" value="1"/>
</dbReference>
<dbReference type="GO" id="GO:0004672">
    <property type="term" value="F:protein kinase activity"/>
    <property type="evidence" value="ECO:0007669"/>
    <property type="project" value="InterPro"/>
</dbReference>
<accession>A0A078JRG0</accession>
<keyword evidence="1" id="KW-0547">Nucleotide-binding</keyword>
<dbReference type="Proteomes" id="UP001295469">
    <property type="component" value="Chromosome C09"/>
</dbReference>
<dbReference type="Proteomes" id="UP000028999">
    <property type="component" value="Unassembled WGS sequence"/>
</dbReference>
<protein>
    <submittedName>
        <fullName evidence="5">(rape) hypothetical protein</fullName>
    </submittedName>
    <submittedName>
        <fullName evidence="6">BnaC09g53720D protein</fullName>
    </submittedName>
</protein>
<gene>
    <name evidence="6" type="primary">BnaC09g53720D</name>
    <name evidence="5" type="ORF">DARMORV10_C09P48660.1</name>
    <name evidence="6" type="ORF">GSBRNA2T00087350001</name>
</gene>
<dbReference type="PaxDb" id="3708-A0A078JRG0"/>
<dbReference type="SMR" id="A0A078JRG0"/>
<reference evidence="6 7" key="1">
    <citation type="journal article" date="2014" name="Science">
        <title>Plant genetics. Early allopolyploid evolution in the post-Neolithic Brassica napus oilseed genome.</title>
        <authorList>
            <person name="Chalhoub B."/>
            <person name="Denoeud F."/>
            <person name="Liu S."/>
            <person name="Parkin I.A."/>
            <person name="Tang H."/>
            <person name="Wang X."/>
            <person name="Chiquet J."/>
            <person name="Belcram H."/>
            <person name="Tong C."/>
            <person name="Samans B."/>
            <person name="Correa M."/>
            <person name="Da Silva C."/>
            <person name="Just J."/>
            <person name="Falentin C."/>
            <person name="Koh C.S."/>
            <person name="Le Clainche I."/>
            <person name="Bernard M."/>
            <person name="Bento P."/>
            <person name="Noel B."/>
            <person name="Labadie K."/>
            <person name="Alberti A."/>
            <person name="Charles M."/>
            <person name="Arnaud D."/>
            <person name="Guo H."/>
            <person name="Daviaud C."/>
            <person name="Alamery S."/>
            <person name="Jabbari K."/>
            <person name="Zhao M."/>
            <person name="Edger P.P."/>
            <person name="Chelaifa H."/>
            <person name="Tack D."/>
            <person name="Lassalle G."/>
            <person name="Mestiri I."/>
            <person name="Schnel N."/>
            <person name="Le Paslier M.C."/>
            <person name="Fan G."/>
            <person name="Renault V."/>
            <person name="Bayer P.E."/>
            <person name="Golicz A.A."/>
            <person name="Manoli S."/>
            <person name="Lee T.H."/>
            <person name="Thi V.H."/>
            <person name="Chalabi S."/>
            <person name="Hu Q."/>
            <person name="Fan C."/>
            <person name="Tollenaere R."/>
            <person name="Lu Y."/>
            <person name="Battail C."/>
            <person name="Shen J."/>
            <person name="Sidebottom C.H."/>
            <person name="Wang X."/>
            <person name="Canaguier A."/>
            <person name="Chauveau A."/>
            <person name="Berard A."/>
            <person name="Deniot G."/>
            <person name="Guan M."/>
            <person name="Liu Z."/>
            <person name="Sun F."/>
            <person name="Lim Y.P."/>
            <person name="Lyons E."/>
            <person name="Town C.D."/>
            <person name="Bancroft I."/>
            <person name="Wang X."/>
            <person name="Meng J."/>
            <person name="Ma J."/>
            <person name="Pires J.C."/>
            <person name="King G.J."/>
            <person name="Brunel D."/>
            <person name="Delourme R."/>
            <person name="Renard M."/>
            <person name="Aury J.M."/>
            <person name="Adams K.L."/>
            <person name="Batley J."/>
            <person name="Snowdon R.J."/>
            <person name="Tost J."/>
            <person name="Edwards D."/>
            <person name="Zhou Y."/>
            <person name="Hua W."/>
            <person name="Sharpe A.G."/>
            <person name="Paterson A.H."/>
            <person name="Guan C."/>
            <person name="Wincker P."/>
        </authorList>
    </citation>
    <scope>NUCLEOTIDE SEQUENCE [LARGE SCALE GENOMIC DNA]</scope>
    <source>
        <strain evidence="7">cv. Darmor-bzh</strain>
    </source>
</reference>
<feature type="domain" description="Protein kinase" evidence="4">
    <location>
        <begin position="53"/>
        <end position="348"/>
    </location>
</feature>
<dbReference type="SUPFAM" id="SSF56112">
    <property type="entry name" value="Protein kinase-like (PK-like)"/>
    <property type="match status" value="1"/>
</dbReference>
<reference evidence="5" key="3">
    <citation type="submission" date="2021-01" db="EMBL/GenBank/DDBJ databases">
        <authorList>
            <consortium name="Genoscope - CEA"/>
            <person name="William W."/>
        </authorList>
    </citation>
    <scope>NUCLEOTIDE SEQUENCE</scope>
</reference>
<dbReference type="EMBL" id="LK039293">
    <property type="protein sequence ID" value="CDY69384.1"/>
    <property type="molecule type" value="Genomic_DNA"/>
</dbReference>
<evidence type="ECO:0000259" key="4">
    <source>
        <dbReference type="PROSITE" id="PS50011"/>
    </source>
</evidence>
<evidence type="ECO:0000313" key="5">
    <source>
        <dbReference type="EMBL" id="CAF1765543.1"/>
    </source>
</evidence>
<dbReference type="PROSITE" id="PS50011">
    <property type="entry name" value="PROTEIN_KINASE_DOM"/>
    <property type="match status" value="1"/>
</dbReference>
<evidence type="ECO:0000313" key="6">
    <source>
        <dbReference type="EMBL" id="CDY69384.1"/>
    </source>
</evidence>
<evidence type="ECO:0000313" key="7">
    <source>
        <dbReference type="Proteomes" id="UP000028999"/>
    </source>
</evidence>
<dbReference type="STRING" id="3708.A0A078JRG0"/>
<dbReference type="Gene3D" id="1.10.510.10">
    <property type="entry name" value="Transferase(Phosphotransferase) domain 1"/>
    <property type="match status" value="1"/>
</dbReference>
<evidence type="ECO:0000256" key="2">
    <source>
        <dbReference type="ARBA" id="ARBA00022840"/>
    </source>
</evidence>
<dbReference type="OMA" id="MQMSNHK"/>
<dbReference type="GO" id="GO:0006952">
    <property type="term" value="P:defense response"/>
    <property type="evidence" value="ECO:0000318"/>
    <property type="project" value="GO_Central"/>
</dbReference>
<dbReference type="FunFam" id="1.10.510.10:FF:000774">
    <property type="entry name" value="Kinase family protein"/>
    <property type="match status" value="1"/>
</dbReference>
<dbReference type="GO" id="GO:0007166">
    <property type="term" value="P:cell surface receptor signaling pathway"/>
    <property type="evidence" value="ECO:0000318"/>
    <property type="project" value="GO_Central"/>
</dbReference>
<name>A0A078JRG0_BRANA</name>
<evidence type="ECO:0000256" key="3">
    <source>
        <dbReference type="ARBA" id="ARBA00060939"/>
    </source>
</evidence>
<dbReference type="InterPro" id="IPR000719">
    <property type="entry name" value="Prot_kinase_dom"/>
</dbReference>
<keyword evidence="2" id="KW-0067">ATP-binding</keyword>
<reference evidence="6" key="2">
    <citation type="submission" date="2014-06" db="EMBL/GenBank/DDBJ databases">
        <authorList>
            <person name="Genoscope - CEA"/>
        </authorList>
    </citation>
    <scope>NUCLEOTIDE SEQUENCE</scope>
</reference>
<dbReference type="OrthoDB" id="75710at2759"/>
<dbReference type="PANTHER" id="PTHR27005:SF308">
    <property type="entry name" value="NON-FUNCTIONAL PSEUDOKINASE ZRK2-RELATED"/>
    <property type="match status" value="1"/>
</dbReference>
<dbReference type="EMBL" id="HG994373">
    <property type="protein sequence ID" value="CAF1765543.1"/>
    <property type="molecule type" value="Genomic_DNA"/>
</dbReference>
<dbReference type="GO" id="GO:0005886">
    <property type="term" value="C:plasma membrane"/>
    <property type="evidence" value="ECO:0000318"/>
    <property type="project" value="GO_Central"/>
</dbReference>
<organism evidence="6 7">
    <name type="scientific">Brassica napus</name>
    <name type="common">Rape</name>
    <dbReference type="NCBI Taxonomy" id="3708"/>
    <lineage>
        <taxon>Eukaryota</taxon>
        <taxon>Viridiplantae</taxon>
        <taxon>Streptophyta</taxon>
        <taxon>Embryophyta</taxon>
        <taxon>Tracheophyta</taxon>
        <taxon>Spermatophyta</taxon>
        <taxon>Magnoliopsida</taxon>
        <taxon>eudicotyledons</taxon>
        <taxon>Gunneridae</taxon>
        <taxon>Pentapetalae</taxon>
        <taxon>rosids</taxon>
        <taxon>malvids</taxon>
        <taxon>Brassicales</taxon>
        <taxon>Brassicaceae</taxon>
        <taxon>Brassiceae</taxon>
        <taxon>Brassica</taxon>
    </lineage>
</organism>
<dbReference type="Gene3D" id="3.30.200.20">
    <property type="entry name" value="Phosphorylase Kinase, domain 1"/>
    <property type="match status" value="1"/>
</dbReference>
<dbReference type="Pfam" id="PF07714">
    <property type="entry name" value="PK_Tyr_Ser-Thr"/>
    <property type="match status" value="1"/>
</dbReference>
<proteinExistence type="inferred from homology"/>
<dbReference type="Gramene" id="CDY69384">
    <property type="protein sequence ID" value="CDY69384"/>
    <property type="gene ID" value="GSBRNA2T00087350001"/>
</dbReference>
<dbReference type="InterPro" id="IPR011009">
    <property type="entry name" value="Kinase-like_dom_sf"/>
</dbReference>
<dbReference type="GO" id="GO:0042742">
    <property type="term" value="P:defense response to bacterium"/>
    <property type="evidence" value="ECO:0007669"/>
    <property type="project" value="UniProtKB-ARBA"/>
</dbReference>
<dbReference type="InterPro" id="IPR001245">
    <property type="entry name" value="Ser-Thr/Tyr_kinase_cat_dom"/>
</dbReference>
<dbReference type="InterPro" id="IPR045274">
    <property type="entry name" value="WAK-like"/>
</dbReference>
<keyword evidence="7" id="KW-1185">Reference proteome</keyword>
<comment type="similarity">
    <text evidence="3">Belongs to the protein kinase superfamily. Ser/Thr protein kinase family. ZRK subfamily.</text>
</comment>